<feature type="compositionally biased region" description="Low complexity" evidence="1">
    <location>
        <begin position="206"/>
        <end position="233"/>
    </location>
</feature>
<feature type="compositionally biased region" description="Basic and acidic residues" evidence="1">
    <location>
        <begin position="554"/>
        <end position="567"/>
    </location>
</feature>
<feature type="compositionally biased region" description="Low complexity" evidence="1">
    <location>
        <begin position="135"/>
        <end position="152"/>
    </location>
</feature>
<sequence length="728" mass="77922">MLDDLKTTVGGEAELTVPDVRSDSTLVSSIRSTSRNEGRSSSRGGSRSGSALGGVEDGGHMKHSRREYRSPDNNTHVVTEKYEYDTGDTSKSSHFQKKVIKSTYSTYNSMNAGSLEDPSHLVNAEPPPEQSKPVNTKGTTSGTGLSNGSLRNNKYDADDEYIDDSKSGEVRRIVWRNRFEKTYETQDSSQPRAISIEEEARRRQLLQRQQQITSTSTSSTLSSPPQMSPGGQSWKDPIPLPTPPQLSPREPGVAYIYTYGNTGGTGVQPLPPLNYVTVPGPSSVPPSEGAPSPTPSQLQGQPIIYHYSYHYTIQPGQPLPDGAPPPPGGLTSGAPPALQMATSHQPLHSTPSSTVQPTKTSQPAYPSQPSHPSQPSQPSTVVNYNLHSHSSSHTSSSTVNRTNTTNVVHTGGPRPNDPYGSGSPQGPEGGPHGPGSPYGSICPKGSGKPDGPDRNDYPKFPVKPQSPPEGPSTNDPGHSGHPGSISITINKTTTTRTTHSGYPGEPSGPHSPTDMPPVTSTPYPSRGRSVSPEPSPYSSNAPQHISYMTSARSTHSDSLERVRRPKTEPVPFPDTSPIRPAGNGKIPRRIDDLMNSFSDSEDGPVNVPFGKTPRRDAADEPLLQHNNQIAVRAEADAKATAVAEMAPKRELTKNKAGPPVYYPPGHELFHETMHTMTLKESGRRGKAKWRMERAAGYKESSSSSETKGGVAMVPVCLPLCCGAACVIM</sequence>
<dbReference type="EMBL" id="JAXCGZ010007792">
    <property type="protein sequence ID" value="KAK7078514.1"/>
    <property type="molecule type" value="Genomic_DNA"/>
</dbReference>
<organism evidence="2 3">
    <name type="scientific">Halocaridina rubra</name>
    <name type="common">Hawaiian red shrimp</name>
    <dbReference type="NCBI Taxonomy" id="373956"/>
    <lineage>
        <taxon>Eukaryota</taxon>
        <taxon>Metazoa</taxon>
        <taxon>Ecdysozoa</taxon>
        <taxon>Arthropoda</taxon>
        <taxon>Crustacea</taxon>
        <taxon>Multicrustacea</taxon>
        <taxon>Malacostraca</taxon>
        <taxon>Eumalacostraca</taxon>
        <taxon>Eucarida</taxon>
        <taxon>Decapoda</taxon>
        <taxon>Pleocyemata</taxon>
        <taxon>Caridea</taxon>
        <taxon>Atyoidea</taxon>
        <taxon>Atyidae</taxon>
        <taxon>Halocaridina</taxon>
    </lineage>
</organism>
<feature type="compositionally biased region" description="Low complexity" evidence="1">
    <location>
        <begin position="41"/>
        <end position="50"/>
    </location>
</feature>
<feature type="compositionally biased region" description="Pro residues" evidence="1">
    <location>
        <begin position="317"/>
        <end position="328"/>
    </location>
</feature>
<dbReference type="Proteomes" id="UP001381693">
    <property type="component" value="Unassembled WGS sequence"/>
</dbReference>
<feature type="region of interest" description="Disordered" evidence="1">
    <location>
        <begin position="1"/>
        <end position="249"/>
    </location>
</feature>
<feature type="compositionally biased region" description="Polar residues" evidence="1">
    <location>
        <begin position="536"/>
        <end position="553"/>
    </location>
</feature>
<feature type="compositionally biased region" description="Low complexity" evidence="1">
    <location>
        <begin position="278"/>
        <end position="291"/>
    </location>
</feature>
<dbReference type="PANTHER" id="PTHR41156">
    <property type="entry name" value="AGAP006184-PA"/>
    <property type="match status" value="1"/>
</dbReference>
<proteinExistence type="predicted"/>
<name>A0AAN8XHR7_HALRR</name>
<evidence type="ECO:0000313" key="3">
    <source>
        <dbReference type="Proteomes" id="UP001381693"/>
    </source>
</evidence>
<feature type="compositionally biased region" description="Polar residues" evidence="1">
    <location>
        <begin position="102"/>
        <end position="112"/>
    </location>
</feature>
<dbReference type="AlphaFoldDB" id="A0AAN8XHR7"/>
<protein>
    <submittedName>
        <fullName evidence="2">Uncharacterized protein</fullName>
    </submittedName>
</protein>
<feature type="region of interest" description="Disordered" evidence="1">
    <location>
        <begin position="312"/>
        <end position="586"/>
    </location>
</feature>
<accession>A0AAN8XHR7</accession>
<reference evidence="2 3" key="1">
    <citation type="submission" date="2023-11" db="EMBL/GenBank/DDBJ databases">
        <title>Halocaridina rubra genome assembly.</title>
        <authorList>
            <person name="Smith C."/>
        </authorList>
    </citation>
    <scope>NUCLEOTIDE SEQUENCE [LARGE SCALE GENOMIC DNA]</scope>
    <source>
        <strain evidence="2">EP-1</strain>
        <tissue evidence="2">Whole</tissue>
    </source>
</reference>
<evidence type="ECO:0000256" key="1">
    <source>
        <dbReference type="SAM" id="MobiDB-lite"/>
    </source>
</evidence>
<comment type="caution">
    <text evidence="2">The sequence shown here is derived from an EMBL/GenBank/DDBJ whole genome shotgun (WGS) entry which is preliminary data.</text>
</comment>
<feature type="compositionally biased region" description="Low complexity" evidence="1">
    <location>
        <begin position="484"/>
        <end position="500"/>
    </location>
</feature>
<gene>
    <name evidence="2" type="ORF">SK128_000976</name>
</gene>
<feature type="compositionally biased region" description="Polar residues" evidence="1">
    <location>
        <begin position="340"/>
        <end position="360"/>
    </location>
</feature>
<evidence type="ECO:0000313" key="2">
    <source>
        <dbReference type="EMBL" id="KAK7078514.1"/>
    </source>
</evidence>
<dbReference type="PANTHER" id="PTHR41156:SF1">
    <property type="entry name" value="ZASP-LIKE MOTIF DOMAIN-CONTAINING PROTEIN"/>
    <property type="match status" value="1"/>
</dbReference>
<feature type="region of interest" description="Disordered" evidence="1">
    <location>
        <begin position="270"/>
        <end position="299"/>
    </location>
</feature>
<feature type="compositionally biased region" description="Basic and acidic residues" evidence="1">
    <location>
        <begin position="163"/>
        <end position="184"/>
    </location>
</feature>
<keyword evidence="3" id="KW-1185">Reference proteome</keyword>
<feature type="compositionally biased region" description="Low complexity" evidence="1">
    <location>
        <begin position="361"/>
        <end position="410"/>
    </location>
</feature>